<dbReference type="PANTHER" id="PTHR43775:SF20">
    <property type="entry name" value="HYBRID PKS-NRPS SYNTHETASE APDA"/>
    <property type="match status" value="1"/>
</dbReference>
<dbReference type="SUPFAM" id="SSF56801">
    <property type="entry name" value="Acetyl-CoA synthetase-like"/>
    <property type="match status" value="1"/>
</dbReference>
<dbReference type="Pfam" id="PF08659">
    <property type="entry name" value="KR"/>
    <property type="match status" value="1"/>
</dbReference>
<dbReference type="InterPro" id="IPR016036">
    <property type="entry name" value="Malonyl_transacylase_ACP-bd"/>
</dbReference>
<reference evidence="15 16" key="1">
    <citation type="submission" date="2024-09" db="EMBL/GenBank/DDBJ databases">
        <title>Itraconazole resistance in Madurella fahalii resulting from another homologue of gene encoding cytochrome P450 14-alpha sterol demethylase (CYP51).</title>
        <authorList>
            <person name="Yoshioka I."/>
            <person name="Fahal A.H."/>
            <person name="Kaneko S."/>
            <person name="Yaguchi T."/>
        </authorList>
    </citation>
    <scope>NUCLEOTIDE SEQUENCE [LARGE SCALE GENOMIC DNA]</scope>
    <source>
        <strain evidence="15 16">IFM 68171</strain>
    </source>
</reference>
<dbReference type="Proteomes" id="UP001628179">
    <property type="component" value="Unassembled WGS sequence"/>
</dbReference>
<dbReference type="SMART" id="SM00823">
    <property type="entry name" value="PKS_PP"/>
    <property type="match status" value="2"/>
</dbReference>
<evidence type="ECO:0000259" key="13">
    <source>
        <dbReference type="PROSITE" id="PS52004"/>
    </source>
</evidence>
<dbReference type="SMART" id="SM00826">
    <property type="entry name" value="PKS_DH"/>
    <property type="match status" value="1"/>
</dbReference>
<dbReference type="InterPro" id="IPR049551">
    <property type="entry name" value="PKS_DH_C"/>
</dbReference>
<accession>A0ABQ0G6V0</accession>
<keyword evidence="1" id="KW-0596">Phosphopantetheine</keyword>
<dbReference type="Gene3D" id="1.10.1200.10">
    <property type="entry name" value="ACP-like"/>
    <property type="match status" value="2"/>
</dbReference>
<dbReference type="Gene3D" id="3.10.129.110">
    <property type="entry name" value="Polyketide synthase dehydratase"/>
    <property type="match status" value="1"/>
</dbReference>
<dbReference type="Gene3D" id="3.30.300.30">
    <property type="match status" value="1"/>
</dbReference>
<dbReference type="SMART" id="SM01294">
    <property type="entry name" value="PKS_PP_betabranch"/>
    <property type="match status" value="1"/>
</dbReference>
<dbReference type="InterPro" id="IPR029063">
    <property type="entry name" value="SAM-dependent_MTases_sf"/>
</dbReference>
<keyword evidence="7" id="KW-0560">Oxidoreductase</keyword>
<keyword evidence="4" id="KW-0489">Methyltransferase</keyword>
<comment type="similarity">
    <text evidence="9">In the C-terminal section; belongs to the NRP synthetase family.</text>
</comment>
<dbReference type="SMART" id="SM00822">
    <property type="entry name" value="PKS_KR"/>
    <property type="match status" value="1"/>
</dbReference>
<dbReference type="Pfam" id="PF00698">
    <property type="entry name" value="Acyl_transf_1"/>
    <property type="match status" value="1"/>
</dbReference>
<dbReference type="InterPro" id="IPR009081">
    <property type="entry name" value="PP-bd_ACP"/>
</dbReference>
<evidence type="ECO:0000256" key="4">
    <source>
        <dbReference type="ARBA" id="ARBA00022603"/>
    </source>
</evidence>
<dbReference type="PANTHER" id="PTHR43775">
    <property type="entry name" value="FATTY ACID SYNTHASE"/>
    <property type="match status" value="1"/>
</dbReference>
<dbReference type="InterPro" id="IPR036291">
    <property type="entry name" value="NAD(P)-bd_dom_sf"/>
</dbReference>
<evidence type="ECO:0000256" key="3">
    <source>
        <dbReference type="ARBA" id="ARBA00022598"/>
    </source>
</evidence>
<evidence type="ECO:0000256" key="7">
    <source>
        <dbReference type="ARBA" id="ARBA00023002"/>
    </source>
</evidence>
<dbReference type="Gene3D" id="3.40.50.150">
    <property type="entry name" value="Vaccinia Virus protein VP39"/>
    <property type="match status" value="1"/>
</dbReference>
<dbReference type="PROSITE" id="PS00606">
    <property type="entry name" value="KS3_1"/>
    <property type="match status" value="1"/>
</dbReference>
<name>A0ABQ0G6V0_9PEZI</name>
<dbReference type="Gene3D" id="3.40.47.10">
    <property type="match status" value="1"/>
</dbReference>
<dbReference type="InterPro" id="IPR049552">
    <property type="entry name" value="PKS_DH_N"/>
</dbReference>
<evidence type="ECO:0000256" key="11">
    <source>
        <dbReference type="SAM" id="MobiDB-lite"/>
    </source>
</evidence>
<dbReference type="Gene3D" id="3.40.50.720">
    <property type="entry name" value="NAD(P)-binding Rossmann-like Domain"/>
    <property type="match status" value="2"/>
</dbReference>
<keyword evidence="16" id="KW-1185">Reference proteome</keyword>
<dbReference type="PROSITE" id="PS00012">
    <property type="entry name" value="PHOSPHOPANTETHEINE"/>
    <property type="match status" value="1"/>
</dbReference>
<evidence type="ECO:0000256" key="5">
    <source>
        <dbReference type="ARBA" id="ARBA00022679"/>
    </source>
</evidence>
<evidence type="ECO:0000256" key="2">
    <source>
        <dbReference type="ARBA" id="ARBA00022553"/>
    </source>
</evidence>
<dbReference type="SUPFAM" id="SSF53901">
    <property type="entry name" value="Thiolase-like"/>
    <property type="match status" value="1"/>
</dbReference>
<dbReference type="PROSITE" id="PS52019">
    <property type="entry name" value="PKS_MFAS_DH"/>
    <property type="match status" value="1"/>
</dbReference>
<dbReference type="Pfam" id="PF00550">
    <property type="entry name" value="PP-binding"/>
    <property type="match status" value="2"/>
</dbReference>
<evidence type="ECO:0000313" key="15">
    <source>
        <dbReference type="EMBL" id="GAB1313479.1"/>
    </source>
</evidence>
<dbReference type="PROSITE" id="PS52004">
    <property type="entry name" value="KS3_2"/>
    <property type="match status" value="1"/>
</dbReference>
<dbReference type="InterPro" id="IPR013968">
    <property type="entry name" value="PKS_KR"/>
</dbReference>
<dbReference type="InterPro" id="IPR006162">
    <property type="entry name" value="Ppantetheine_attach_site"/>
</dbReference>
<feature type="region of interest" description="Disordered" evidence="11">
    <location>
        <begin position="2623"/>
        <end position="2644"/>
    </location>
</feature>
<dbReference type="SUPFAM" id="SSF52777">
    <property type="entry name" value="CoA-dependent acyltransferases"/>
    <property type="match status" value="2"/>
</dbReference>
<dbReference type="SUPFAM" id="SSF52151">
    <property type="entry name" value="FabD/lysophospholipase-like"/>
    <property type="match status" value="1"/>
</dbReference>
<dbReference type="CDD" id="cd02440">
    <property type="entry name" value="AdoMet_MTases"/>
    <property type="match status" value="1"/>
</dbReference>
<evidence type="ECO:0000256" key="8">
    <source>
        <dbReference type="ARBA" id="ARBA00023268"/>
    </source>
</evidence>
<protein>
    <recommendedName>
        <fullName evidence="17">Polyketide synthase</fullName>
    </recommendedName>
</protein>
<dbReference type="InterPro" id="IPR020807">
    <property type="entry name" value="PKS_DH"/>
</dbReference>
<evidence type="ECO:0000259" key="14">
    <source>
        <dbReference type="PROSITE" id="PS52019"/>
    </source>
</evidence>
<dbReference type="InterPro" id="IPR014031">
    <property type="entry name" value="Ketoacyl_synth_C"/>
</dbReference>
<dbReference type="Gene3D" id="3.40.50.12780">
    <property type="entry name" value="N-terminal domain of ligase-like"/>
    <property type="match status" value="1"/>
</dbReference>
<keyword evidence="6" id="KW-0677">Repeat</keyword>
<feature type="region of interest" description="C-terminal hotdog fold" evidence="10">
    <location>
        <begin position="1119"/>
        <end position="1279"/>
    </location>
</feature>
<keyword evidence="8" id="KW-0511">Multifunctional enzyme</keyword>
<feature type="domain" description="Carrier" evidence="12">
    <location>
        <begin position="3659"/>
        <end position="3738"/>
    </location>
</feature>
<feature type="active site" description="Proton donor; for dehydratase activity" evidence="10">
    <location>
        <position position="1174"/>
    </location>
</feature>
<dbReference type="InterPro" id="IPR050091">
    <property type="entry name" value="PKS_NRPS_Biosynth_Enz"/>
</dbReference>
<feature type="domain" description="PKS/mFAS DH" evidence="14">
    <location>
        <begin position="957"/>
        <end position="1279"/>
    </location>
</feature>
<dbReference type="Pfam" id="PF14765">
    <property type="entry name" value="PS-DH"/>
    <property type="match status" value="1"/>
</dbReference>
<dbReference type="InterPro" id="IPR016039">
    <property type="entry name" value="Thiolase-like"/>
</dbReference>
<dbReference type="InterPro" id="IPR032821">
    <property type="entry name" value="PKS_assoc"/>
</dbReference>
<dbReference type="InterPro" id="IPR036736">
    <property type="entry name" value="ACP-like_sf"/>
</dbReference>
<dbReference type="InterPro" id="IPR049900">
    <property type="entry name" value="PKS_mFAS_DH"/>
</dbReference>
<dbReference type="SMART" id="SM00827">
    <property type="entry name" value="PKS_AT"/>
    <property type="match status" value="1"/>
</dbReference>
<evidence type="ECO:0008006" key="17">
    <source>
        <dbReference type="Google" id="ProtNLM"/>
    </source>
</evidence>
<keyword evidence="5" id="KW-0808">Transferase</keyword>
<evidence type="ECO:0000256" key="1">
    <source>
        <dbReference type="ARBA" id="ARBA00022450"/>
    </source>
</evidence>
<dbReference type="InterPro" id="IPR057326">
    <property type="entry name" value="KR_dom"/>
</dbReference>
<feature type="domain" description="Carrier" evidence="12">
    <location>
        <begin position="2472"/>
        <end position="2549"/>
    </location>
</feature>
<dbReference type="Gene3D" id="3.30.559.10">
    <property type="entry name" value="Chloramphenicol acetyltransferase-like domain"/>
    <property type="match status" value="1"/>
</dbReference>
<feature type="domain" description="Ketosynthase family 3 (KS3)" evidence="13">
    <location>
        <begin position="6"/>
        <end position="446"/>
    </location>
</feature>
<proteinExistence type="inferred from homology"/>
<dbReference type="Pfam" id="PF16197">
    <property type="entry name" value="KAsynt_C_assoc"/>
    <property type="match status" value="1"/>
</dbReference>
<dbReference type="RefSeq" id="XP_070915211.1">
    <property type="nucleotide sequence ID" value="XM_071059110.1"/>
</dbReference>
<dbReference type="SUPFAM" id="SSF55048">
    <property type="entry name" value="Probable ACP-binding domain of malonyl-CoA ACP transacylase"/>
    <property type="match status" value="1"/>
</dbReference>
<dbReference type="Pfam" id="PF00501">
    <property type="entry name" value="AMP-binding"/>
    <property type="match status" value="1"/>
</dbReference>
<dbReference type="InterPro" id="IPR042099">
    <property type="entry name" value="ANL_N_sf"/>
</dbReference>
<dbReference type="Pfam" id="PF21089">
    <property type="entry name" value="PKS_DH_N"/>
    <property type="match status" value="1"/>
</dbReference>
<keyword evidence="2" id="KW-0597">Phosphoprotein</keyword>
<feature type="compositionally biased region" description="Polar residues" evidence="11">
    <location>
        <begin position="2558"/>
        <end position="2591"/>
    </location>
</feature>
<dbReference type="Pfam" id="PF07993">
    <property type="entry name" value="NAD_binding_4"/>
    <property type="match status" value="1"/>
</dbReference>
<dbReference type="InterPro" id="IPR042104">
    <property type="entry name" value="PKS_dehydratase_sf"/>
</dbReference>
<evidence type="ECO:0000256" key="6">
    <source>
        <dbReference type="ARBA" id="ARBA00022737"/>
    </source>
</evidence>
<dbReference type="SUPFAM" id="SSF53335">
    <property type="entry name" value="S-adenosyl-L-methionine-dependent methyltransferases"/>
    <property type="match status" value="1"/>
</dbReference>
<dbReference type="Pfam" id="PF00668">
    <property type="entry name" value="Condensation"/>
    <property type="match status" value="1"/>
</dbReference>
<dbReference type="InterPro" id="IPR014030">
    <property type="entry name" value="Ketoacyl_synth_N"/>
</dbReference>
<dbReference type="InterPro" id="IPR018201">
    <property type="entry name" value="Ketoacyl_synth_AS"/>
</dbReference>
<sequence length="4118" mass="448792">MAELLSEPIAIIGAGCRFPGGASSPSKLWELLSNPRDVLTRIPASRFDPNGFYNEDGRHHGSTNADKAYLLEEDIRLFDNAFFGIRAEEAESMDPQQRILLEVVYEGLESAGYTIQQLRGSSTAVYVGQLNGDFYDVVLRDVDSAPQYTATGTARSIMSNRISYFFDWKGPSMTVDTACSSSLVAVHLSVQALRSGQSTIAVAAGVNLLLGPEQFIFESKLGMLSSRGRCAMWDASADGYARGEGIAAVVLKPLSQALKDGDSIDCLIRETGVNQDGRSTGITMPSAVAQADLIRSTYLRCGLDPLSPEGRCQYFEAHGTGTPAGDPVEAQAVQSVFFPSERGAKDGDNTNCDSLPVGSIKTIIGHTEGTAGLAGLLKAVLAVQHGIIPPNMHFQSINPAVQPYCESLHIPLSPQKWPVLPENVPRRVSVNSFGFGGTNCHLIIEGYQIQNNRGSTHLDPCGPVTVSANSATSLVSAAASLSRVLQTEVKLADIVWTLQMRRSEFPFKASFAACATKEKLKQQLDDWLAANRPDSSSGLQPSRSQPLPPQARYPPILGIFTGQGAQWPRMSAKLLDKSWRFRQTIESLEQALATLPDAPLWSLQAELRRPSELSRIHEAAISQPLCTAVQIALVDLLSAAGIRLTKVVGHSSGEIAAAYAAGYLTASDAIRIAYYRGLSALRASGKGRMLAADMALRDAELFCARPRFVGRLAVAASNSPSSVTLSGDIDTIEEALRILVDQDGVFARVLKVDTAYHSHHMLECTPGYIACLERCAITASDPSTKDYGSCVWYSSVKPGLAIDPGSLSCSYWVDNMTNPVLFSQALGAALADNTSGLSSETVVALEVGPHPALQRPATDVIRAMGLDVAYSGVLRRGTDDMEAVCAALGFVWTQFYGGSRPVVDFEGFRSAFFAEMDECRRPRLSKDLPTYPWDHERPLWRESRASNQFRTRNIRPHHLLGTNILSTNPAELRWRNIMKLSEMEWLKGHRFQGQVLFPAQGYVSMAVEACLTLGRNSSPLMVELEQLVIHRGLALQGDESPGTDVFSALTILKRSEQQIMIEFNICSAPVDSKADAAQVDPAHLNFSCRARLVLRSPSSASTPPTTPLPPRVSYDRTPMSPVDISDFYSALASTGLEYSGDFLVARIERANGFSTVRFNRPRVNGLHLHPAMLDAASHSLLAALSAHQEGMLAATYLPSAIERVRVDVGRLFQASARGDIRAQKTEGYDSLDLIADCHVRKKSPTEVCCDVEIFSGADGHPEVQIEGLTCSPFGGFTERDDRIIFSHTVWKKDILSGIDLATDGNSDNFDLAKHVDETDLVARAVYFYLRKLRDNFTPEDIPTGSDSQAHLTSYWNWAINHTLARIEGGQHPRVQKEWASDCREDLRKWSQHVPDLIDLTVVMALGEALPNVLRGRVPALQILMQDDMLTTYYQKGLGLERANRRAAAAAAQIIHRYPDLHVLEVGGGTGSATLAILPRLADKFASYTFTDISSGFFENTRERLGYHAARMVFRTLDISRDPIDEQGFEVGAYGLVVASNVLHATPKMVETLRNCRRLLRPGGYLLLLENTAGAISTEFIFGTLSGWWLGADEGREISPLVDEAHWHELLLQSGFSGVDVVARDVDDDLRYYTYSVMVSQAVDDRIALLREPLHTTTPGITTPKLHSAIIIGSTQLAASNTAKDVATLISPFAESVTVLDQLEHLHGQFPRDTAVICLAELMEPVLRDVTQQKLSALQNILCKSTHVLWLTKGRLSGAEPHASMVLGIARCVMLELPGRPMQFVDCEDQDMNSLCAQWTANAFLRMVCLGRPEFDEVLWSRETEIAMDCHWNELLPRLIPDKERNDRLNSRARTMVDDVWMSETSPLRLVPTREGSFELHRSPELLSARQERRRISVRFSSVCGFNTKEAAEALYLCIGAEQESGQQVVALSPVNVSCIEVPHEVIWRTDTGDEINPETFKRLLTLIVADSLVYDAHGCIWVHQADAILAETLTQVAERNGARVFFSSSEDPTALSENYTFIHPQTTARRLELIAPQEVSVFANVSSGKCKNPALDCLIRASVGNMTNVFEMPRLITRSDKDPAQWTVELAYNQTHLCRAICSYLDETRRQSTAVKANEKSGSRVIPVMSIASATSSSTPDVADVVDWTCLKQAIPAMARPLDAHFLLSANKTYFLAGLTGSVGLSLCNWMADHGARYFALASRNPSIEPEAARRLARKGATLRILSTDLADLESVAAARRSLTTSEHGPAMPPVGGVANGAMILRDRAFENMSVEDFEAVLRPKIQGSLNLETVFGHQDDLDFFIFLSSASSVLGVPGLANYGAANLFMCGLAQQRRRRGAPASVIDIGALADVGYLTRGSNSHEVAELTRKHNSKPLFESDLHTMFAEAIYAGSRNLEKEAEIMTGIGLWDVSSPEQARRPSWFNQPRMSHYMIRRSDAIASDSSNLKSSDNEKPSILSQLASAGNDTNAALRILELGLVEKIEKALQMPAGSLDAHSSLLSLGMDSLVAIQVRSWIAEELNVNMAALGILASPSVRDLSAELLAQLPDTQLKGGASNNSEAGDVNSELSPISTPVSSAVTDSGSSGPSVPQLVAGSSGPLAGTGVQEEVADGLAVADLEPLSRERGSVHENKEFSDHTTANGEMQSYIREGELSHGQNRLFFLHRYLVDKSTYNCALAGKIHGTLDTTRLAAAIKKVVWMHESLRSCYFFDHSSGKGRQRVKSDTGSVFEHRPSGLNGDAELKAELDRLQKYEFNLEDGEVVKVTAFSQTPTKHFIIIAYHHLVMDGFSLVVFLRQLQAAYSGAQELAAPPLQAIDLVGEHLEVCSDPATLQGDVEFWREIHHDGPAPLPLFPFAKTKYRKQPLDAYGSHSFGIKLDAAFAQRVKNKCTKLRATPFHFYLAALAAFLSRWLDISDLCIGIVDANRPRDNTDTIGYFLNMLALRFRLDRDSSFDELVSQTREIVFSALAHSTTPFDAVLDHLRVPREAHHPLFQAAMNYRIGHESTRSVWDECEVEWTDMVVARNPFDLHLDITEIGHGGGVWISLGVQSYLYSAFDADMLAKSFVCLVKSAVDATETRISTTIHSLCLAENAQRQAAIDLGRGPDMRLHPVLPQTLVYRLDRVARRYANDVAIKDGSGVTFTYAAMTRLVKVISHSLQQSGVCVGSRVAVYVAASAHALCAMLAVMRLGAIYVPLDRRNPAERLGLIVADSQPQVLIYKGDQDFGVVLSLRKHADFAVLDLYHLTKPAEGLQQPLEEPEVDILATPDDPACAIYTSGSTGRPKGVLMTHRNLVNQVYAVRSMLKIGREVVLQQSSPGFDCSMEQIFGGLAHAGTVVVVPEEARGDSAAIAAIMVAESVTYTVGVPSEYMALLTFGRETLKKCSTWRLAVSGGEKLTASHASGFALLGLPQLKLVNAYGPAEGTISCSRGFIDYHAVADSMEDPHVGRVMANYSVVIVDEDLETVPIGHPGEICIGGVGVARGYINRPDEEKERFLTDPEFSGRYHLRDRRFYRSGDLGRIMPSGVLHSLGRVQGDSQVQIRGVRVELDEVAAVIVRTAGSDAISDAAVSLREGGLLVAFVVVTPGSPADGRASMSTWLEEVATRLPLPIYMRPSLMVPVEELPRTANGKRDRQRIDTLPIPDGWIGASSGAEEGQDRLTDLEQQVKLSWEQVLPATIRPPTFGRNSDFFRVGGNSLLLLHLQAVLKAGFGAHISLPELFQSSTLAGMAALLKPGPLSHSETSDMDWASEVKSLTNGVVVPSLPFHDNPVPLQPDGLTVLLTGATGFLGTHLLSHLIANPRVRTVHCVAIRPDPSGRPRHVKLSSPKIVEHPGDLSDRYLGLSEETFTRLARECNLIIHNGADVSFLKTYASLRAPNVLSTKTLAEMALAGGAPGAAVPLHFVSTASVARFSLLGAGASAPPLPPISLLGSPPRNPHAADTEGYVASKWVSEALLEHLAASRPLRVHIHRPVSLALDGAPATDIVGALLALGRQMAAVPRMGHAEGRVEGLLDLASVEEVAGEIVRAAGESVAVPSGTKERGGEVVFAHYCGGKKIVPGEFARFLSEQIGRTVEEWDMDRWLRDARVKGLDPLVGTYLEEWWRGGKKLVLPVISKS</sequence>
<dbReference type="SUPFAM" id="SSF51735">
    <property type="entry name" value="NAD(P)-binding Rossmann-fold domains"/>
    <property type="match status" value="2"/>
</dbReference>
<dbReference type="GeneID" id="98174433"/>
<dbReference type="InterPro" id="IPR013120">
    <property type="entry name" value="FAR_NAD-bd"/>
</dbReference>
<feature type="active site" description="Proton acceptor; for dehydratase activity" evidence="10">
    <location>
        <position position="989"/>
    </location>
</feature>
<evidence type="ECO:0000256" key="9">
    <source>
        <dbReference type="ARBA" id="ARBA00029443"/>
    </source>
</evidence>
<keyword evidence="3" id="KW-0436">Ligase</keyword>
<comment type="caution">
    <text evidence="15">The sequence shown here is derived from an EMBL/GenBank/DDBJ whole genome shotgun (WGS) entry which is preliminary data.</text>
</comment>
<dbReference type="NCBIfam" id="TIGR01733">
    <property type="entry name" value="AA-adenyl-dom"/>
    <property type="match status" value="1"/>
</dbReference>
<evidence type="ECO:0000259" key="12">
    <source>
        <dbReference type="PROSITE" id="PS50075"/>
    </source>
</evidence>
<dbReference type="PROSITE" id="PS50075">
    <property type="entry name" value="CARRIER"/>
    <property type="match status" value="2"/>
</dbReference>
<dbReference type="Gene3D" id="3.40.366.10">
    <property type="entry name" value="Malonyl-Coenzyme A Acyl Carrier Protein, domain 2"/>
    <property type="match status" value="1"/>
</dbReference>
<evidence type="ECO:0000313" key="16">
    <source>
        <dbReference type="Proteomes" id="UP001628179"/>
    </source>
</evidence>
<dbReference type="InterPro" id="IPR020806">
    <property type="entry name" value="PKS_PP-bd"/>
</dbReference>
<dbReference type="InterPro" id="IPR014043">
    <property type="entry name" value="Acyl_transferase_dom"/>
</dbReference>
<dbReference type="SUPFAM" id="SSF47336">
    <property type="entry name" value="ACP-like"/>
    <property type="match status" value="2"/>
</dbReference>
<dbReference type="InterPro" id="IPR023213">
    <property type="entry name" value="CAT-like_dom_sf"/>
</dbReference>
<dbReference type="CDD" id="cd19532">
    <property type="entry name" value="C_PKS-NRPS"/>
    <property type="match status" value="1"/>
</dbReference>
<dbReference type="InterPro" id="IPR001227">
    <property type="entry name" value="Ac_transferase_dom_sf"/>
</dbReference>
<dbReference type="CDD" id="cd05930">
    <property type="entry name" value="A_NRPS"/>
    <property type="match status" value="1"/>
</dbReference>
<dbReference type="Gene3D" id="3.30.559.30">
    <property type="entry name" value="Nonribosomal peptide synthetase, condensation domain"/>
    <property type="match status" value="1"/>
</dbReference>
<dbReference type="Pfam" id="PF02801">
    <property type="entry name" value="Ketoacyl-synt_C"/>
    <property type="match status" value="1"/>
</dbReference>
<dbReference type="Pfam" id="PF08242">
    <property type="entry name" value="Methyltransf_12"/>
    <property type="match status" value="1"/>
</dbReference>
<dbReference type="InterPro" id="IPR045851">
    <property type="entry name" value="AMP-bd_C_sf"/>
</dbReference>
<dbReference type="InterPro" id="IPR010071">
    <property type="entry name" value="AA_adenyl_dom"/>
</dbReference>
<dbReference type="InterPro" id="IPR016035">
    <property type="entry name" value="Acyl_Trfase/lysoPLipase"/>
</dbReference>
<dbReference type="InterPro" id="IPR001242">
    <property type="entry name" value="Condensation_dom"/>
</dbReference>
<dbReference type="InterPro" id="IPR013217">
    <property type="entry name" value="Methyltransf_12"/>
</dbReference>
<gene>
    <name evidence="15" type="ORF">MFIFM68171_03689</name>
</gene>
<dbReference type="EMBL" id="BAAFSV010000002">
    <property type="protein sequence ID" value="GAB1313479.1"/>
    <property type="molecule type" value="Genomic_DNA"/>
</dbReference>
<feature type="region of interest" description="Disordered" evidence="11">
    <location>
        <begin position="2553"/>
        <end position="2604"/>
    </location>
</feature>
<dbReference type="Pfam" id="PF00109">
    <property type="entry name" value="ketoacyl-synt"/>
    <property type="match status" value="1"/>
</dbReference>
<evidence type="ECO:0000256" key="10">
    <source>
        <dbReference type="PROSITE-ProRule" id="PRU01363"/>
    </source>
</evidence>
<dbReference type="CDD" id="cd00833">
    <property type="entry name" value="PKS"/>
    <property type="match status" value="1"/>
</dbReference>
<dbReference type="InterPro" id="IPR020841">
    <property type="entry name" value="PKS_Beta-ketoAc_synthase_dom"/>
</dbReference>
<feature type="region of interest" description="N-terminal hotdog fold" evidence="10">
    <location>
        <begin position="957"/>
        <end position="1099"/>
    </location>
</feature>
<dbReference type="SMART" id="SM00825">
    <property type="entry name" value="PKS_KS"/>
    <property type="match status" value="1"/>
</dbReference>
<organism evidence="15 16">
    <name type="scientific">Madurella fahalii</name>
    <dbReference type="NCBI Taxonomy" id="1157608"/>
    <lineage>
        <taxon>Eukaryota</taxon>
        <taxon>Fungi</taxon>
        <taxon>Dikarya</taxon>
        <taxon>Ascomycota</taxon>
        <taxon>Pezizomycotina</taxon>
        <taxon>Sordariomycetes</taxon>
        <taxon>Sordariomycetidae</taxon>
        <taxon>Sordariales</taxon>
        <taxon>Sordariales incertae sedis</taxon>
        <taxon>Madurella</taxon>
    </lineage>
</organism>
<dbReference type="InterPro" id="IPR000873">
    <property type="entry name" value="AMP-dep_synth/lig_dom"/>
</dbReference>
<feature type="compositionally biased region" description="Basic and acidic residues" evidence="11">
    <location>
        <begin position="2623"/>
        <end position="2639"/>
    </location>
</feature>